<name>A0ACD1H575_9EURO</name>
<keyword evidence="2" id="KW-1185">Reference proteome</keyword>
<dbReference type="Proteomes" id="UP000249661">
    <property type="component" value="Unassembled WGS sequence"/>
</dbReference>
<proteinExistence type="predicted"/>
<reference evidence="1" key="1">
    <citation type="submission" date="2018-02" db="EMBL/GenBank/DDBJ databases">
        <title>The genomes of Aspergillus section Nigri reveals drivers in fungal speciation.</title>
        <authorList>
            <consortium name="DOE Joint Genome Institute"/>
            <person name="Vesth T.C."/>
            <person name="Nybo J."/>
            <person name="Theobald S."/>
            <person name="Brandl J."/>
            <person name="Frisvad J.C."/>
            <person name="Nielsen K.F."/>
            <person name="Lyhne E.K."/>
            <person name="Kogle M.E."/>
            <person name="Kuo A."/>
            <person name="Riley R."/>
            <person name="Clum A."/>
            <person name="Nolan M."/>
            <person name="Lipzen A."/>
            <person name="Salamov A."/>
            <person name="Henrissat B."/>
            <person name="Wiebenga A."/>
            <person name="De vries R.P."/>
            <person name="Grigoriev I.V."/>
            <person name="Mortensen U.H."/>
            <person name="Andersen M.R."/>
            <person name="Baker S.E."/>
        </authorList>
    </citation>
    <scope>NUCLEOTIDE SEQUENCE</scope>
    <source>
        <strain evidence="1">CBS 121060</strain>
    </source>
</reference>
<evidence type="ECO:0000313" key="1">
    <source>
        <dbReference type="EMBL" id="RAH68882.1"/>
    </source>
</evidence>
<dbReference type="EMBL" id="KZ824964">
    <property type="protein sequence ID" value="RAH68882.1"/>
    <property type="molecule type" value="Genomic_DNA"/>
</dbReference>
<gene>
    <name evidence="1" type="ORF">BO66DRAFT_122472</name>
</gene>
<sequence length="186" mass="21211">MSSIHLYPVCLIQARYVSTFVVIGYDAQIAGRQDLRDYAQVAGSAIGKCVARRPECRYFFARGRIHIIFMLLINVKPRCEPTYVVPRSQSGKKNQLEAARQRCYGAEQRNHVFSQAFPTVTVSTRNGCDTRVQFLQSKILYMIQRHLTVHILSHHRLVYFGRHGFILPFRVQRGPGGRATSAELKG</sequence>
<organism evidence="1 2">
    <name type="scientific">Aspergillus aculeatinus CBS 121060</name>
    <dbReference type="NCBI Taxonomy" id="1448322"/>
    <lineage>
        <taxon>Eukaryota</taxon>
        <taxon>Fungi</taxon>
        <taxon>Dikarya</taxon>
        <taxon>Ascomycota</taxon>
        <taxon>Pezizomycotina</taxon>
        <taxon>Eurotiomycetes</taxon>
        <taxon>Eurotiomycetidae</taxon>
        <taxon>Eurotiales</taxon>
        <taxon>Aspergillaceae</taxon>
        <taxon>Aspergillus</taxon>
        <taxon>Aspergillus subgen. Circumdati</taxon>
    </lineage>
</organism>
<protein>
    <submittedName>
        <fullName evidence="1">Uncharacterized protein</fullName>
    </submittedName>
</protein>
<evidence type="ECO:0000313" key="2">
    <source>
        <dbReference type="Proteomes" id="UP000249661"/>
    </source>
</evidence>
<accession>A0ACD1H575</accession>